<proteinExistence type="predicted"/>
<dbReference type="EMBL" id="BGZK01000340">
    <property type="protein sequence ID" value="GBP37853.1"/>
    <property type="molecule type" value="Genomic_DNA"/>
</dbReference>
<dbReference type="OrthoDB" id="6109at2759"/>
<name>A0A4C1VGT8_EUMVA</name>
<reference evidence="1 2" key="1">
    <citation type="journal article" date="2019" name="Commun. Biol.">
        <title>The bagworm genome reveals a unique fibroin gene that provides high tensile strength.</title>
        <authorList>
            <person name="Kono N."/>
            <person name="Nakamura H."/>
            <person name="Ohtoshi R."/>
            <person name="Tomita M."/>
            <person name="Numata K."/>
            <person name="Arakawa K."/>
        </authorList>
    </citation>
    <scope>NUCLEOTIDE SEQUENCE [LARGE SCALE GENOMIC DNA]</scope>
</reference>
<evidence type="ECO:0000313" key="2">
    <source>
        <dbReference type="Proteomes" id="UP000299102"/>
    </source>
</evidence>
<organism evidence="1 2">
    <name type="scientific">Eumeta variegata</name>
    <name type="common">Bagworm moth</name>
    <name type="synonym">Eumeta japonica</name>
    <dbReference type="NCBI Taxonomy" id="151549"/>
    <lineage>
        <taxon>Eukaryota</taxon>
        <taxon>Metazoa</taxon>
        <taxon>Ecdysozoa</taxon>
        <taxon>Arthropoda</taxon>
        <taxon>Hexapoda</taxon>
        <taxon>Insecta</taxon>
        <taxon>Pterygota</taxon>
        <taxon>Neoptera</taxon>
        <taxon>Endopterygota</taxon>
        <taxon>Lepidoptera</taxon>
        <taxon>Glossata</taxon>
        <taxon>Ditrysia</taxon>
        <taxon>Tineoidea</taxon>
        <taxon>Psychidae</taxon>
        <taxon>Oiketicinae</taxon>
        <taxon>Eumeta</taxon>
    </lineage>
</organism>
<gene>
    <name evidence="1" type="ORF">EVAR_21388_1</name>
</gene>
<sequence length="362" mass="39602">MRLLHVAPVSNARDIGCTRSRPNAPGAASGKEHLPRVYVVESRSLTSLGYRYIFMTLITHGSALARMRAQHKWNRDTGSRSGATLVQIVPKLSSLQTIGTVIGRPAAPASPRVADGARGEDLASPDRYGFTSYLRRPAAIFWQHSQNSLRVGCARSLSLFYSDASVDGVEEIVRSALSLARSAQEERDNESCFFGRAAGVHRFISRYHIAYESFYFTRKLVGDDKCLMYKSIAQLGFHLRRAARGRGDLIRALCPFRRIEAGGAAGAADAAHATGGGRRCLKKYQMSVVDSGRCVNVQESYLNPRTRATPTRAKPWATSSLEAYAVSLPLLILISFLNLVPMSIPRDYDSGSSFGSDLPSDP</sequence>
<protein>
    <submittedName>
        <fullName evidence="1">Uncharacterized protein</fullName>
    </submittedName>
</protein>
<evidence type="ECO:0000313" key="1">
    <source>
        <dbReference type="EMBL" id="GBP37853.1"/>
    </source>
</evidence>
<comment type="caution">
    <text evidence="1">The sequence shown here is derived from an EMBL/GenBank/DDBJ whole genome shotgun (WGS) entry which is preliminary data.</text>
</comment>
<keyword evidence="2" id="KW-1185">Reference proteome</keyword>
<dbReference type="AlphaFoldDB" id="A0A4C1VGT8"/>
<accession>A0A4C1VGT8</accession>
<dbReference type="Proteomes" id="UP000299102">
    <property type="component" value="Unassembled WGS sequence"/>
</dbReference>